<dbReference type="PROSITE" id="PS50106">
    <property type="entry name" value="PDZ"/>
    <property type="match status" value="1"/>
</dbReference>
<evidence type="ECO:0000259" key="9">
    <source>
        <dbReference type="PROSITE" id="PS50011"/>
    </source>
</evidence>
<dbReference type="PANTHER" id="PTHR43289:SF6">
    <property type="entry name" value="SERINE_THREONINE-PROTEIN KINASE NEKL-3"/>
    <property type="match status" value="1"/>
</dbReference>
<keyword evidence="8" id="KW-0812">Transmembrane</keyword>
<dbReference type="SUPFAM" id="SSF56112">
    <property type="entry name" value="Protein kinase-like (PK-like)"/>
    <property type="match status" value="1"/>
</dbReference>
<proteinExistence type="predicted"/>
<dbReference type="PROSITE" id="PS50011">
    <property type="entry name" value="PROTEIN_KINASE_DOM"/>
    <property type="match status" value="1"/>
</dbReference>
<dbReference type="PANTHER" id="PTHR43289">
    <property type="entry name" value="MITOGEN-ACTIVATED PROTEIN KINASE KINASE KINASE 20-RELATED"/>
    <property type="match status" value="1"/>
</dbReference>
<dbReference type="AlphaFoldDB" id="A0A5B9R1B0"/>
<dbReference type="CDD" id="cd14014">
    <property type="entry name" value="STKc_PknB_like"/>
    <property type="match status" value="1"/>
</dbReference>
<reference evidence="11 12" key="1">
    <citation type="submission" date="2019-08" db="EMBL/GenBank/DDBJ databases">
        <title>Deep-cultivation of Planctomycetes and their phenomic and genomic characterization uncovers novel biology.</title>
        <authorList>
            <person name="Wiegand S."/>
            <person name="Jogler M."/>
            <person name="Boedeker C."/>
            <person name="Pinto D."/>
            <person name="Vollmers J."/>
            <person name="Rivas-Marin E."/>
            <person name="Kohn T."/>
            <person name="Peeters S.H."/>
            <person name="Heuer A."/>
            <person name="Rast P."/>
            <person name="Oberbeckmann S."/>
            <person name="Bunk B."/>
            <person name="Jeske O."/>
            <person name="Meyerdierks A."/>
            <person name="Storesund J.E."/>
            <person name="Kallscheuer N."/>
            <person name="Luecker S."/>
            <person name="Lage O.M."/>
            <person name="Pohl T."/>
            <person name="Merkel B.J."/>
            <person name="Hornburger P."/>
            <person name="Mueller R.-W."/>
            <person name="Bruemmer F."/>
            <person name="Labrenz M."/>
            <person name="Spormann A.M."/>
            <person name="Op den Camp H."/>
            <person name="Overmann J."/>
            <person name="Amann R."/>
            <person name="Jetten M.S.M."/>
            <person name="Mascher T."/>
            <person name="Medema M.H."/>
            <person name="Devos D.P."/>
            <person name="Kaster A.-K."/>
            <person name="Ovreas L."/>
            <person name="Rohde M."/>
            <person name="Galperin M.Y."/>
            <person name="Jogler C."/>
        </authorList>
    </citation>
    <scope>NUCLEOTIDE SEQUENCE [LARGE SCALE GENOMIC DNA]</scope>
    <source>
        <strain evidence="11 12">UC8</strain>
    </source>
</reference>
<dbReference type="RefSeq" id="WP_162275985.1">
    <property type="nucleotide sequence ID" value="NZ_CP042914.1"/>
</dbReference>
<dbReference type="Proteomes" id="UP000325286">
    <property type="component" value="Chromosome"/>
</dbReference>
<sequence length="1052" mass="116423">MMTCDDSALNALLDADEETSEFRPDLSAAAQHIESCARCQRRLAELAGDAEHWEQTQRWLSEGGITNPGYAESLAARDRWHRPVAWTDAMAKSLLSDASHPEMLGRIGRYDVERLIGSGGMGVVFKAYDTKLNRPVAVKLLAPFFAGNGAARQRFAREARAAAAVVDEHVVAIHNVESDGEVPFLVMKYIAGGSLQQRLDRDGPLDVCEVLRIGMQTAKGLAAAHAQGLIHRDVKPSNILLDEGVERSLLTDFGLARATDDASLTRSGFHPGTPHYMSPEQVRGEAIDGRSDLFGLGCVLYSLCTGHPPFRSETSYAVLRRITDDTPRSIRETNPDVPTWLEQMVMKLLAKSRDERFDSAEQIAELLEQCLAHVQQPTTTSLPEAIAVLAPQPNRRPPFIKFIAAAAFAFALIFAGVLIVLERNKDTLTIESDADNVPLRIQHNQAIANVTHTENNDHAEEQWTQGQRLSAAVIEFNHLHSKDGRGNPQQPLTQSEILSCLLWRMGNDELSDEVVAAVQTMLNTRERPLPAAWRLTGGLKRRQYEDGIIQTWEVNLETDGLSSPISIRQTAISPPEWMRTVSGTGEGGIEPIPLASVIESFNTRWRNQDDFETISDLALLYGLELPPLTLDEVLAAIALSLSASDAAGMDDSAFQSLQGIAATQRLPADVRFEFVPSIKNDIDQWFTTSLIRMLVPSLGNSESPYLLTVRRQFIDTDSNNPAATHWGKADDNGLQAGFRLVPAQRTYHQGQVVDIEFLYRSTTSKKVPATLPATFQFGKVSGIRLERVSFVRPKWPDGSLHTLLGNEPVVVRGHRMQFCFDSDEALKPGVNLKAMTRPEANHYVRIAVPNVGDGAVDELLDISDRLFFRIPPLTARKILPIFESHYYQHWGTFVSGHRRPEKSTPDPEFVDPFQIGVSLGPADKSRIPAYFPSGMQVTQVAPYSPAELAGIEVGDILLSWEGNQIYGDDPNKPFANYNNPNIRLREALARNAKSKGGGSFNMEFDLLDHRTGEVLRIAPWFGRTAGGGPNKAEVIRRLMERKRLREEGSGKD</sequence>
<evidence type="ECO:0000256" key="8">
    <source>
        <dbReference type="SAM" id="Phobius"/>
    </source>
</evidence>
<evidence type="ECO:0000256" key="6">
    <source>
        <dbReference type="ARBA" id="ARBA00022840"/>
    </source>
</evidence>
<feature type="domain" description="PDZ" evidence="10">
    <location>
        <begin position="915"/>
        <end position="965"/>
    </location>
</feature>
<dbReference type="SUPFAM" id="SSF50156">
    <property type="entry name" value="PDZ domain-like"/>
    <property type="match status" value="1"/>
</dbReference>
<dbReference type="KEGG" id="rul:UC8_52410"/>
<keyword evidence="2" id="KW-0723">Serine/threonine-protein kinase</keyword>
<evidence type="ECO:0000313" key="11">
    <source>
        <dbReference type="EMBL" id="QEG43196.1"/>
    </source>
</evidence>
<dbReference type="GO" id="GO:0004674">
    <property type="term" value="F:protein serine/threonine kinase activity"/>
    <property type="evidence" value="ECO:0007669"/>
    <property type="project" value="UniProtKB-KW"/>
</dbReference>
<accession>A0A5B9R1B0</accession>
<dbReference type="EMBL" id="CP042914">
    <property type="protein sequence ID" value="QEG43196.1"/>
    <property type="molecule type" value="Genomic_DNA"/>
</dbReference>
<feature type="binding site" evidence="7">
    <location>
        <position position="139"/>
    </location>
    <ligand>
        <name>ATP</name>
        <dbReference type="ChEBI" id="CHEBI:30616"/>
    </ligand>
</feature>
<dbReference type="Pfam" id="PF00069">
    <property type="entry name" value="Pkinase"/>
    <property type="match status" value="1"/>
</dbReference>
<evidence type="ECO:0000256" key="5">
    <source>
        <dbReference type="ARBA" id="ARBA00022777"/>
    </source>
</evidence>
<keyword evidence="8" id="KW-0472">Membrane</keyword>
<dbReference type="SMART" id="SM00220">
    <property type="entry name" value="S_TKc"/>
    <property type="match status" value="1"/>
</dbReference>
<evidence type="ECO:0000259" key="10">
    <source>
        <dbReference type="PROSITE" id="PS50106"/>
    </source>
</evidence>
<keyword evidence="6 7" id="KW-0067">ATP-binding</keyword>
<dbReference type="Gene3D" id="3.30.200.20">
    <property type="entry name" value="Phosphorylase Kinase, domain 1"/>
    <property type="match status" value="1"/>
</dbReference>
<dbReference type="InterPro" id="IPR000719">
    <property type="entry name" value="Prot_kinase_dom"/>
</dbReference>
<keyword evidence="8" id="KW-1133">Transmembrane helix</keyword>
<dbReference type="InterPro" id="IPR011009">
    <property type="entry name" value="Kinase-like_dom_sf"/>
</dbReference>
<dbReference type="Gene3D" id="1.10.510.10">
    <property type="entry name" value="Transferase(Phosphotransferase) domain 1"/>
    <property type="match status" value="1"/>
</dbReference>
<dbReference type="EC" id="2.7.11.1" evidence="1"/>
<feature type="transmembrane region" description="Helical" evidence="8">
    <location>
        <begin position="399"/>
        <end position="421"/>
    </location>
</feature>
<dbReference type="InterPro" id="IPR017441">
    <property type="entry name" value="Protein_kinase_ATP_BS"/>
</dbReference>
<gene>
    <name evidence="11" type="primary">prkC_29</name>
    <name evidence="11" type="ORF">UC8_52410</name>
</gene>
<name>A0A5B9R1B0_9BACT</name>
<evidence type="ECO:0000256" key="7">
    <source>
        <dbReference type="PROSITE-ProRule" id="PRU10141"/>
    </source>
</evidence>
<keyword evidence="5 11" id="KW-0418">Kinase</keyword>
<protein>
    <recommendedName>
        <fullName evidence="1">non-specific serine/threonine protein kinase</fullName>
        <ecNumber evidence="1">2.7.11.1</ecNumber>
    </recommendedName>
</protein>
<evidence type="ECO:0000256" key="2">
    <source>
        <dbReference type="ARBA" id="ARBA00022527"/>
    </source>
</evidence>
<dbReference type="InterPro" id="IPR001478">
    <property type="entry name" value="PDZ"/>
</dbReference>
<dbReference type="Gene3D" id="2.30.42.10">
    <property type="match status" value="1"/>
</dbReference>
<feature type="domain" description="Protein kinase" evidence="9">
    <location>
        <begin position="110"/>
        <end position="371"/>
    </location>
</feature>
<dbReference type="FunFam" id="1.10.510.10:FF:000021">
    <property type="entry name" value="Serine/threonine protein kinase"/>
    <property type="match status" value="1"/>
</dbReference>
<dbReference type="PROSITE" id="PS00108">
    <property type="entry name" value="PROTEIN_KINASE_ST"/>
    <property type="match status" value="1"/>
</dbReference>
<keyword evidence="12" id="KW-1185">Reference proteome</keyword>
<dbReference type="PROSITE" id="PS00107">
    <property type="entry name" value="PROTEIN_KINASE_ATP"/>
    <property type="match status" value="1"/>
</dbReference>
<dbReference type="InterPro" id="IPR036034">
    <property type="entry name" value="PDZ_sf"/>
</dbReference>
<organism evidence="11 12">
    <name type="scientific">Roseimaritima ulvae</name>
    <dbReference type="NCBI Taxonomy" id="980254"/>
    <lineage>
        <taxon>Bacteria</taxon>
        <taxon>Pseudomonadati</taxon>
        <taxon>Planctomycetota</taxon>
        <taxon>Planctomycetia</taxon>
        <taxon>Pirellulales</taxon>
        <taxon>Pirellulaceae</taxon>
        <taxon>Roseimaritima</taxon>
    </lineage>
</organism>
<evidence type="ECO:0000256" key="4">
    <source>
        <dbReference type="ARBA" id="ARBA00022741"/>
    </source>
</evidence>
<dbReference type="GO" id="GO:0005524">
    <property type="term" value="F:ATP binding"/>
    <property type="evidence" value="ECO:0007669"/>
    <property type="project" value="UniProtKB-UniRule"/>
</dbReference>
<evidence type="ECO:0000313" key="12">
    <source>
        <dbReference type="Proteomes" id="UP000325286"/>
    </source>
</evidence>
<dbReference type="InterPro" id="IPR008271">
    <property type="entry name" value="Ser/Thr_kinase_AS"/>
</dbReference>
<evidence type="ECO:0000256" key="1">
    <source>
        <dbReference type="ARBA" id="ARBA00012513"/>
    </source>
</evidence>
<keyword evidence="3 11" id="KW-0808">Transferase</keyword>
<evidence type="ECO:0000256" key="3">
    <source>
        <dbReference type="ARBA" id="ARBA00022679"/>
    </source>
</evidence>
<keyword evidence="4 7" id="KW-0547">Nucleotide-binding</keyword>